<dbReference type="AlphaFoldDB" id="A0A6A4WBR3"/>
<dbReference type="InterPro" id="IPR029034">
    <property type="entry name" value="Cystine-knot_cytokine"/>
</dbReference>
<dbReference type="EMBL" id="VIIS01000816">
    <property type="protein sequence ID" value="KAF0304756.1"/>
    <property type="molecule type" value="Genomic_DNA"/>
</dbReference>
<comment type="subunit">
    <text evidence="1">Homodimer; disulfide-linked.</text>
</comment>
<keyword evidence="3" id="KW-1015">Disulfide bond</keyword>
<accession>A0A6A4WBR3</accession>
<evidence type="ECO:0000256" key="2">
    <source>
        <dbReference type="ARBA" id="ARBA00022729"/>
    </source>
</evidence>
<evidence type="ECO:0000259" key="7">
    <source>
        <dbReference type="Pfam" id="PF16077"/>
    </source>
</evidence>
<feature type="compositionally biased region" description="Acidic residues" evidence="5">
    <location>
        <begin position="92"/>
        <end position="101"/>
    </location>
</feature>
<dbReference type="Proteomes" id="UP000440578">
    <property type="component" value="Unassembled WGS sequence"/>
</dbReference>
<dbReference type="GO" id="GO:0008083">
    <property type="term" value="F:growth factor activity"/>
    <property type="evidence" value="ECO:0007669"/>
    <property type="project" value="TreeGrafter"/>
</dbReference>
<sequence>MATLFRITITLAVLGLTLGYQASGQEAIRGLPCIQRLHQLFCRNQGNTYPNERIESFIDLNKALTIRMFGEFQAPELPARIKRSSSLFNNTMEEEVEEQEEGPPTGHRRRRQSSRRFSAASRQAIPAPPKIDKGSKHLVDSCESRIEITTPFWAANSAGEIRAIVNTKHFPQAIHQEICKGTKTSRCSGDCTCEQKYTYHRLLAYDPENDCKGIFIDWFLFPSCCACRCPP</sequence>
<feature type="signal peptide" evidence="6">
    <location>
        <begin position="1"/>
        <end position="19"/>
    </location>
</feature>
<dbReference type="FunFam" id="2.10.90.10:FF:000018">
    <property type="entry name" value="Spatzle 4"/>
    <property type="match status" value="1"/>
</dbReference>
<protein>
    <submittedName>
        <fullName evidence="8">Protein spaetzle 3</fullName>
    </submittedName>
</protein>
<keyword evidence="9" id="KW-1185">Reference proteome</keyword>
<dbReference type="GO" id="GO:0005615">
    <property type="term" value="C:extracellular space"/>
    <property type="evidence" value="ECO:0007669"/>
    <property type="project" value="UniProtKB-ARBA"/>
</dbReference>
<dbReference type="GO" id="GO:0005121">
    <property type="term" value="F:Toll binding"/>
    <property type="evidence" value="ECO:0007669"/>
    <property type="project" value="TreeGrafter"/>
</dbReference>
<comment type="caution">
    <text evidence="8">The sequence shown here is derived from an EMBL/GenBank/DDBJ whole genome shotgun (WGS) entry which is preliminary data.</text>
</comment>
<reference evidence="8 9" key="1">
    <citation type="submission" date="2019-07" db="EMBL/GenBank/DDBJ databases">
        <title>Draft genome assembly of a fouling barnacle, Amphibalanus amphitrite (Darwin, 1854): The first reference genome for Thecostraca.</title>
        <authorList>
            <person name="Kim W."/>
        </authorList>
    </citation>
    <scope>NUCLEOTIDE SEQUENCE [LARGE SCALE GENOMIC DNA]</scope>
    <source>
        <strain evidence="8">SNU_AA5</strain>
        <tissue evidence="8">Soma without cirri and trophi</tissue>
    </source>
</reference>
<feature type="compositionally biased region" description="Low complexity" evidence="5">
    <location>
        <begin position="115"/>
        <end position="124"/>
    </location>
</feature>
<dbReference type="Pfam" id="PF16077">
    <property type="entry name" value="Spaetzle"/>
    <property type="match status" value="1"/>
</dbReference>
<name>A0A6A4WBR3_AMPAM</name>
<evidence type="ECO:0000313" key="8">
    <source>
        <dbReference type="EMBL" id="KAF0304756.1"/>
    </source>
</evidence>
<feature type="region of interest" description="Disordered" evidence="5">
    <location>
        <begin position="91"/>
        <end position="136"/>
    </location>
</feature>
<dbReference type="GO" id="GO:0045087">
    <property type="term" value="P:innate immune response"/>
    <property type="evidence" value="ECO:0007669"/>
    <property type="project" value="TreeGrafter"/>
</dbReference>
<evidence type="ECO:0000313" key="9">
    <source>
        <dbReference type="Proteomes" id="UP000440578"/>
    </source>
</evidence>
<organism evidence="8 9">
    <name type="scientific">Amphibalanus amphitrite</name>
    <name type="common">Striped barnacle</name>
    <name type="synonym">Balanus amphitrite</name>
    <dbReference type="NCBI Taxonomy" id="1232801"/>
    <lineage>
        <taxon>Eukaryota</taxon>
        <taxon>Metazoa</taxon>
        <taxon>Ecdysozoa</taxon>
        <taxon>Arthropoda</taxon>
        <taxon>Crustacea</taxon>
        <taxon>Multicrustacea</taxon>
        <taxon>Cirripedia</taxon>
        <taxon>Thoracica</taxon>
        <taxon>Thoracicalcarea</taxon>
        <taxon>Balanomorpha</taxon>
        <taxon>Balanoidea</taxon>
        <taxon>Balanidae</taxon>
        <taxon>Amphibalaninae</taxon>
        <taxon>Amphibalanus</taxon>
    </lineage>
</organism>
<feature type="domain" description="Spaetzle" evidence="7">
    <location>
        <begin position="141"/>
        <end position="229"/>
    </location>
</feature>
<evidence type="ECO:0000256" key="5">
    <source>
        <dbReference type="SAM" id="MobiDB-lite"/>
    </source>
</evidence>
<dbReference type="SUPFAM" id="SSF57501">
    <property type="entry name" value="Cystine-knot cytokines"/>
    <property type="match status" value="1"/>
</dbReference>
<evidence type="ECO:0000256" key="4">
    <source>
        <dbReference type="ARBA" id="ARBA00023180"/>
    </source>
</evidence>
<gene>
    <name evidence="8" type="primary">spz3_6</name>
    <name evidence="8" type="ORF">FJT64_023503</name>
</gene>
<dbReference type="PANTHER" id="PTHR23199:SF13">
    <property type="entry name" value="PROTEIN SPAETZLE 3"/>
    <property type="match status" value="1"/>
</dbReference>
<dbReference type="InterPro" id="IPR052444">
    <property type="entry name" value="Spz/Toll_ligand-like"/>
</dbReference>
<dbReference type="OrthoDB" id="6630583at2759"/>
<dbReference type="Gene3D" id="2.10.90.10">
    <property type="entry name" value="Cystine-knot cytokines"/>
    <property type="match status" value="1"/>
</dbReference>
<evidence type="ECO:0000256" key="6">
    <source>
        <dbReference type="SAM" id="SignalP"/>
    </source>
</evidence>
<dbReference type="GO" id="GO:0021556">
    <property type="term" value="P:central nervous system formation"/>
    <property type="evidence" value="ECO:0007669"/>
    <property type="project" value="TreeGrafter"/>
</dbReference>
<evidence type="ECO:0000256" key="1">
    <source>
        <dbReference type="ARBA" id="ARBA00011748"/>
    </source>
</evidence>
<proteinExistence type="predicted"/>
<evidence type="ECO:0000256" key="3">
    <source>
        <dbReference type="ARBA" id="ARBA00023157"/>
    </source>
</evidence>
<dbReference type="PANTHER" id="PTHR23199">
    <property type="entry name" value="NEUROTROPHIN 1-RELATED"/>
    <property type="match status" value="1"/>
</dbReference>
<keyword evidence="2 6" id="KW-0732">Signal</keyword>
<keyword evidence="4" id="KW-0325">Glycoprotein</keyword>
<feature type="chain" id="PRO_5025576068" evidence="6">
    <location>
        <begin position="20"/>
        <end position="231"/>
    </location>
</feature>
<dbReference type="InterPro" id="IPR032104">
    <property type="entry name" value="Spaetzle"/>
</dbReference>